<evidence type="ECO:0000313" key="2">
    <source>
        <dbReference type="EMBL" id="SEO13232.1"/>
    </source>
</evidence>
<name>A0A1H8M765_9RHOB</name>
<evidence type="ECO:0000313" key="3">
    <source>
        <dbReference type="Proteomes" id="UP000198761"/>
    </source>
</evidence>
<accession>A0A1H8M765</accession>
<dbReference type="Pfam" id="PF13468">
    <property type="entry name" value="Glyoxalase_3"/>
    <property type="match status" value="1"/>
</dbReference>
<dbReference type="Gene3D" id="3.10.180.10">
    <property type="entry name" value="2,3-Dihydroxybiphenyl 1,2-Dioxygenase, domain 1"/>
    <property type="match status" value="1"/>
</dbReference>
<dbReference type="InterPro" id="IPR029068">
    <property type="entry name" value="Glyas_Bleomycin-R_OHBP_Dase"/>
</dbReference>
<dbReference type="STRING" id="933059.SAMN04488103_112102"/>
<reference evidence="2 3" key="1">
    <citation type="submission" date="2016-10" db="EMBL/GenBank/DDBJ databases">
        <authorList>
            <person name="de Groot N.N."/>
        </authorList>
    </citation>
    <scope>NUCLEOTIDE SEQUENCE [LARGE SCALE GENOMIC DNA]</scope>
    <source>
        <strain evidence="2 3">DSM 3857</strain>
    </source>
</reference>
<dbReference type="RefSeq" id="WP_091303361.1">
    <property type="nucleotide sequence ID" value="NZ_FOCE01000012.1"/>
</dbReference>
<dbReference type="OrthoDB" id="8451710at2"/>
<sequence length="204" mass="21754">MLTLDHLALSAQTLEEGVAHVEAVLGVPLVAGGQHALMATHNRLLGLGDLYFEVIAPDQTLPRPAFPRWFDLDRFTGPPRLTNWICRCSDLAAEIAASPPGIGAALALSRGELRWTMAVPADGILPFDNAFPALIAWQGSAHPATRLPDSGLRLTLLEIAHPEAPALRTALAGRFADPRVQIVPGPAKALRATFATPHGPRVLQ</sequence>
<evidence type="ECO:0000259" key="1">
    <source>
        <dbReference type="Pfam" id="PF13468"/>
    </source>
</evidence>
<dbReference type="InterPro" id="IPR025870">
    <property type="entry name" value="Glyoxalase-like_dom"/>
</dbReference>
<keyword evidence="3" id="KW-1185">Reference proteome</keyword>
<organism evidence="2 3">
    <name type="scientific">Gemmobacter aquatilis</name>
    <dbReference type="NCBI Taxonomy" id="933059"/>
    <lineage>
        <taxon>Bacteria</taxon>
        <taxon>Pseudomonadati</taxon>
        <taxon>Pseudomonadota</taxon>
        <taxon>Alphaproteobacteria</taxon>
        <taxon>Rhodobacterales</taxon>
        <taxon>Paracoccaceae</taxon>
        <taxon>Gemmobacter</taxon>
    </lineage>
</organism>
<dbReference type="AlphaFoldDB" id="A0A1H8M765"/>
<dbReference type="EMBL" id="FOCE01000012">
    <property type="protein sequence ID" value="SEO13232.1"/>
    <property type="molecule type" value="Genomic_DNA"/>
</dbReference>
<feature type="domain" description="Glyoxalase-like" evidence="1">
    <location>
        <begin position="4"/>
        <end position="172"/>
    </location>
</feature>
<gene>
    <name evidence="2" type="ORF">SAMN04488103_112102</name>
</gene>
<proteinExistence type="predicted"/>
<dbReference type="Proteomes" id="UP000198761">
    <property type="component" value="Unassembled WGS sequence"/>
</dbReference>
<protein>
    <submittedName>
        <fullName evidence="2">Glyoxalase-like domain-containing protein</fullName>
    </submittedName>
</protein>